<accession>A0A955L8Z1</accession>
<sequence>MTEEKIEMENPKVVTNFISRYQNLVIHEADSKEALAKFYPIGNKKGGFATDDPEVIKKLTNRSDHGSGKGKAFSILKDRMPSFEDESIQKGAATSSDKQQIEAIKK</sequence>
<organism evidence="2 3">
    <name type="scientific">Candidatus Dojkabacteria bacterium</name>
    <dbReference type="NCBI Taxonomy" id="2099670"/>
    <lineage>
        <taxon>Bacteria</taxon>
        <taxon>Candidatus Dojkabacteria</taxon>
    </lineage>
</organism>
<gene>
    <name evidence="2" type="ORF">KC717_06505</name>
</gene>
<reference evidence="2" key="2">
    <citation type="journal article" date="2021" name="Microbiome">
        <title>Successional dynamics and alternative stable states in a saline activated sludge microbial community over 9 years.</title>
        <authorList>
            <person name="Wang Y."/>
            <person name="Ye J."/>
            <person name="Ju F."/>
            <person name="Liu L."/>
            <person name="Boyd J.A."/>
            <person name="Deng Y."/>
            <person name="Parks D.H."/>
            <person name="Jiang X."/>
            <person name="Yin X."/>
            <person name="Woodcroft B.J."/>
            <person name="Tyson G.W."/>
            <person name="Hugenholtz P."/>
            <person name="Polz M.F."/>
            <person name="Zhang T."/>
        </authorList>
    </citation>
    <scope>NUCLEOTIDE SEQUENCE</scope>
    <source>
        <strain evidence="2">HKST-UBA11</strain>
    </source>
</reference>
<evidence type="ECO:0000313" key="3">
    <source>
        <dbReference type="Proteomes" id="UP000754563"/>
    </source>
</evidence>
<dbReference type="EMBL" id="JAGQLH010000112">
    <property type="protein sequence ID" value="MCA9386267.1"/>
    <property type="molecule type" value="Genomic_DNA"/>
</dbReference>
<dbReference type="Proteomes" id="UP000754563">
    <property type="component" value="Unassembled WGS sequence"/>
</dbReference>
<reference evidence="2" key="1">
    <citation type="submission" date="2020-04" db="EMBL/GenBank/DDBJ databases">
        <authorList>
            <person name="Zhang T."/>
        </authorList>
    </citation>
    <scope>NUCLEOTIDE SEQUENCE</scope>
    <source>
        <strain evidence="2">HKST-UBA11</strain>
    </source>
</reference>
<evidence type="ECO:0000256" key="1">
    <source>
        <dbReference type="SAM" id="MobiDB-lite"/>
    </source>
</evidence>
<proteinExistence type="predicted"/>
<dbReference type="AlphaFoldDB" id="A0A955L8Z1"/>
<feature type="non-terminal residue" evidence="2">
    <location>
        <position position="106"/>
    </location>
</feature>
<protein>
    <submittedName>
        <fullName evidence="2">Uncharacterized protein</fullName>
    </submittedName>
</protein>
<name>A0A955L8Z1_9BACT</name>
<evidence type="ECO:0000313" key="2">
    <source>
        <dbReference type="EMBL" id="MCA9386267.1"/>
    </source>
</evidence>
<comment type="caution">
    <text evidence="2">The sequence shown here is derived from an EMBL/GenBank/DDBJ whole genome shotgun (WGS) entry which is preliminary data.</text>
</comment>
<feature type="region of interest" description="Disordered" evidence="1">
    <location>
        <begin position="85"/>
        <end position="106"/>
    </location>
</feature>